<comment type="similarity">
    <text evidence="7">Belongs to the gamma-glutamyl phosphate reductase family.</text>
</comment>
<dbReference type="AlphaFoldDB" id="A0A0A8BAT6"/>
<reference evidence="10 11" key="2">
    <citation type="journal article" date="2015" name="Genome Announc.">
        <title>Complete Genome Sequence of Coriobacteriaceae Strain 68-1-3, a Novel Mucus-Degrading Isolate from the Swine Intestinal Tract.</title>
        <authorList>
            <person name="Looft T."/>
            <person name="Bayles D.O."/>
            <person name="Alt D.P."/>
            <person name="Stanton T.B."/>
        </authorList>
    </citation>
    <scope>NUCLEOTIDE SEQUENCE [LARGE SCALE GENOMIC DNA]</scope>
    <source>
        <strain evidence="10 11">68-1-3</strain>
    </source>
</reference>
<feature type="domain" description="Aldehyde dehydrogenase" evidence="9">
    <location>
        <begin position="5"/>
        <end position="290"/>
    </location>
</feature>
<evidence type="ECO:0000259" key="9">
    <source>
        <dbReference type="Pfam" id="PF00171"/>
    </source>
</evidence>
<gene>
    <name evidence="7 10" type="primary">proA</name>
    <name evidence="10" type="ORF">JI75_06040</name>
</gene>
<keyword evidence="4 7" id="KW-0521">NADP</keyword>
<reference evidence="11" key="1">
    <citation type="submission" date="2014-08" db="EMBL/GenBank/DDBJ databases">
        <title>Coriobacteriaceae sp. complete genome.</title>
        <authorList>
            <person name="Looft T."/>
            <person name="Bayles D.O."/>
            <person name="Stanton T.B."/>
        </authorList>
    </citation>
    <scope>NUCLEOTIDE SEQUENCE [LARGE SCALE GENOMIC DNA]</scope>
    <source>
        <strain evidence="11">68-1-3</strain>
    </source>
</reference>
<dbReference type="STRING" id="1531429.JI75_06040"/>
<dbReference type="InterPro" id="IPR016161">
    <property type="entry name" value="Ald_DH/histidinol_DH"/>
</dbReference>
<dbReference type="KEGG" id="cbac:JI75_06040"/>
<dbReference type="PROSITE" id="PS01223">
    <property type="entry name" value="PROA"/>
    <property type="match status" value="1"/>
</dbReference>
<comment type="pathway">
    <text evidence="1 7">Amino-acid biosynthesis; L-proline biosynthesis; L-glutamate 5-semialdehyde from L-glutamate: step 2/2.</text>
</comment>
<dbReference type="PANTHER" id="PTHR11063">
    <property type="entry name" value="GLUTAMATE SEMIALDEHYDE DEHYDROGENASE"/>
    <property type="match status" value="1"/>
</dbReference>
<keyword evidence="3 7" id="KW-0641">Proline biosynthesis</keyword>
<evidence type="ECO:0000256" key="5">
    <source>
        <dbReference type="ARBA" id="ARBA00023002"/>
    </source>
</evidence>
<dbReference type="PANTHER" id="PTHR11063:SF8">
    <property type="entry name" value="DELTA-1-PYRROLINE-5-CARBOXYLATE SYNTHASE"/>
    <property type="match status" value="1"/>
</dbReference>
<protein>
    <recommendedName>
        <fullName evidence="7">Gamma-glutamyl phosphate reductase</fullName>
        <shortName evidence="7">GPR</shortName>
        <ecNumber evidence="7">1.2.1.41</ecNumber>
    </recommendedName>
    <alternativeName>
        <fullName evidence="7">Glutamate-5-semialdehyde dehydrogenase</fullName>
    </alternativeName>
    <alternativeName>
        <fullName evidence="7">Glutamyl-gamma-semialdehyde dehydrogenase</fullName>
        <shortName evidence="7">GSA dehydrogenase</shortName>
    </alternativeName>
</protein>
<feature type="region of interest" description="Disordered" evidence="8">
    <location>
        <begin position="1"/>
        <end position="27"/>
    </location>
</feature>
<dbReference type="NCBIfam" id="NF001221">
    <property type="entry name" value="PRK00197.1"/>
    <property type="match status" value="1"/>
</dbReference>
<dbReference type="Pfam" id="PF00171">
    <property type="entry name" value="Aldedh"/>
    <property type="match status" value="1"/>
</dbReference>
<keyword evidence="7" id="KW-0963">Cytoplasm</keyword>
<dbReference type="InterPro" id="IPR015590">
    <property type="entry name" value="Aldehyde_DH_dom"/>
</dbReference>
<name>A0A0A8BAT6_9ACTN</name>
<dbReference type="InterPro" id="IPR000965">
    <property type="entry name" value="GPR_dom"/>
</dbReference>
<dbReference type="GO" id="GO:0005737">
    <property type="term" value="C:cytoplasm"/>
    <property type="evidence" value="ECO:0007669"/>
    <property type="project" value="UniProtKB-SubCell"/>
</dbReference>
<dbReference type="InterPro" id="IPR020593">
    <property type="entry name" value="G-glutamylP_reductase_CS"/>
</dbReference>
<dbReference type="SUPFAM" id="SSF53720">
    <property type="entry name" value="ALDH-like"/>
    <property type="match status" value="1"/>
</dbReference>
<comment type="function">
    <text evidence="7">Catalyzes the NADPH-dependent reduction of L-glutamate 5-phosphate into L-glutamate 5-semialdehyde and phosphate. The product spontaneously undergoes cyclization to form 1-pyrroline-5-carboxylate.</text>
</comment>
<evidence type="ECO:0000313" key="10">
    <source>
        <dbReference type="EMBL" id="AJC12282.1"/>
    </source>
</evidence>
<dbReference type="GO" id="GO:0050661">
    <property type="term" value="F:NADP binding"/>
    <property type="evidence" value="ECO:0007669"/>
    <property type="project" value="InterPro"/>
</dbReference>
<organism evidence="10 11">
    <name type="scientific">Berryella intestinalis</name>
    <dbReference type="NCBI Taxonomy" id="1531429"/>
    <lineage>
        <taxon>Bacteria</taxon>
        <taxon>Bacillati</taxon>
        <taxon>Actinomycetota</taxon>
        <taxon>Coriobacteriia</taxon>
        <taxon>Eggerthellales</taxon>
        <taxon>Eggerthellaceae</taxon>
        <taxon>Berryella</taxon>
    </lineage>
</organism>
<dbReference type="UniPathway" id="UPA00098">
    <property type="reaction ID" value="UER00360"/>
</dbReference>
<proteinExistence type="inferred from homology"/>
<evidence type="ECO:0000256" key="2">
    <source>
        <dbReference type="ARBA" id="ARBA00022605"/>
    </source>
</evidence>
<dbReference type="RefSeq" id="WP_039689493.1">
    <property type="nucleotide sequence ID" value="NZ_CP009302.1"/>
</dbReference>
<evidence type="ECO:0000256" key="7">
    <source>
        <dbReference type="HAMAP-Rule" id="MF_00412"/>
    </source>
</evidence>
<dbReference type="GO" id="GO:0055129">
    <property type="term" value="P:L-proline biosynthetic process"/>
    <property type="evidence" value="ECO:0007669"/>
    <property type="project" value="UniProtKB-UniRule"/>
</dbReference>
<comment type="catalytic activity">
    <reaction evidence="6 7">
        <text>L-glutamate 5-semialdehyde + phosphate + NADP(+) = L-glutamyl 5-phosphate + NADPH + H(+)</text>
        <dbReference type="Rhea" id="RHEA:19541"/>
        <dbReference type="ChEBI" id="CHEBI:15378"/>
        <dbReference type="ChEBI" id="CHEBI:43474"/>
        <dbReference type="ChEBI" id="CHEBI:57783"/>
        <dbReference type="ChEBI" id="CHEBI:58066"/>
        <dbReference type="ChEBI" id="CHEBI:58274"/>
        <dbReference type="ChEBI" id="CHEBI:58349"/>
        <dbReference type="EC" id="1.2.1.41"/>
    </reaction>
</comment>
<keyword evidence="11" id="KW-1185">Reference proteome</keyword>
<accession>A0A0A8BAT6</accession>
<dbReference type="PIRSF" id="PIRSF000151">
    <property type="entry name" value="GPR"/>
    <property type="match status" value="1"/>
</dbReference>
<evidence type="ECO:0000256" key="1">
    <source>
        <dbReference type="ARBA" id="ARBA00004985"/>
    </source>
</evidence>
<dbReference type="GO" id="GO:0004350">
    <property type="term" value="F:glutamate-5-semialdehyde dehydrogenase activity"/>
    <property type="evidence" value="ECO:0007669"/>
    <property type="project" value="UniProtKB-UniRule"/>
</dbReference>
<dbReference type="HAMAP" id="MF_00412">
    <property type="entry name" value="ProA"/>
    <property type="match status" value="1"/>
</dbReference>
<dbReference type="EC" id="1.2.1.41" evidence="7"/>
<dbReference type="OrthoDB" id="9809970at2"/>
<sequence length="426" mass="44915">MSDSDAARRQARQAAERAKAASRGLARTTDAQRKAALFAMAAALRSQSARIVGANELDVAEARSAGTAESLIDRLFLDEGRVESMARAIEEVARLADPLGEVLERRVLPNGIELSRVRCPLGAVAVIYEARPNVTADAAAICLRSGNAAVLRGGSIAARTNALIASVLSDAATSSGMPAGCIEYVGAGGHEAAEELMRARGVIDVLVPRGSRRLIDACVENSTVPVIETGTGNCHVYLHRSADARKAADIAVNSKCRRFGVCNAAETLLVDDEAAEALLPAVLADLRKRGVTLHVDERAGLIAERAGIATVRASEADWECEYLAPDIAVRVVSGIGEALEHIERYGTRHSESIVCEDPNAADEFTASVDAAAVYVNASTGFTDGGEFGLRAEIGISTQKLHVRGPFALEGLTTYKYVLRGDGQVRA</sequence>
<dbReference type="InterPro" id="IPR016162">
    <property type="entry name" value="Ald_DH_N"/>
</dbReference>
<keyword evidence="5 7" id="KW-0560">Oxidoreductase</keyword>
<keyword evidence="2 7" id="KW-0028">Amino-acid biosynthesis</keyword>
<dbReference type="HOGENOM" id="CLU_030231_0_0_11"/>
<dbReference type="Gene3D" id="3.40.309.10">
    <property type="entry name" value="Aldehyde Dehydrogenase, Chain A, domain 2"/>
    <property type="match status" value="1"/>
</dbReference>
<feature type="compositionally biased region" description="Basic and acidic residues" evidence="8">
    <location>
        <begin position="1"/>
        <end position="19"/>
    </location>
</feature>
<dbReference type="Gene3D" id="3.40.605.10">
    <property type="entry name" value="Aldehyde Dehydrogenase, Chain A, domain 1"/>
    <property type="match status" value="1"/>
</dbReference>
<dbReference type="InterPro" id="IPR016163">
    <property type="entry name" value="Ald_DH_C"/>
</dbReference>
<evidence type="ECO:0000256" key="8">
    <source>
        <dbReference type="SAM" id="MobiDB-lite"/>
    </source>
</evidence>
<comment type="subcellular location">
    <subcellularLocation>
        <location evidence="7">Cytoplasm</location>
    </subcellularLocation>
</comment>
<dbReference type="CDD" id="cd07079">
    <property type="entry name" value="ALDH_F18-19_ProA-GPR"/>
    <property type="match status" value="1"/>
</dbReference>
<dbReference type="InterPro" id="IPR012134">
    <property type="entry name" value="Glu-5-SA_DH"/>
</dbReference>
<evidence type="ECO:0000256" key="6">
    <source>
        <dbReference type="ARBA" id="ARBA00049024"/>
    </source>
</evidence>
<evidence type="ECO:0000256" key="4">
    <source>
        <dbReference type="ARBA" id="ARBA00022857"/>
    </source>
</evidence>
<dbReference type="FunFam" id="3.40.309.10:FF:000006">
    <property type="entry name" value="Gamma-glutamyl phosphate reductase"/>
    <property type="match status" value="1"/>
</dbReference>
<dbReference type="EMBL" id="CP009302">
    <property type="protein sequence ID" value="AJC12282.1"/>
    <property type="molecule type" value="Genomic_DNA"/>
</dbReference>
<dbReference type="Proteomes" id="UP000031121">
    <property type="component" value="Chromosome"/>
</dbReference>
<dbReference type="NCBIfam" id="TIGR00407">
    <property type="entry name" value="proA"/>
    <property type="match status" value="1"/>
</dbReference>
<evidence type="ECO:0000313" key="11">
    <source>
        <dbReference type="Proteomes" id="UP000031121"/>
    </source>
</evidence>
<evidence type="ECO:0000256" key="3">
    <source>
        <dbReference type="ARBA" id="ARBA00022650"/>
    </source>
</evidence>